<name>A0AC35F2Z0_9BILA</name>
<proteinExistence type="predicted"/>
<organism evidence="1 2">
    <name type="scientific">Panagrolaimus sp. PS1159</name>
    <dbReference type="NCBI Taxonomy" id="55785"/>
    <lineage>
        <taxon>Eukaryota</taxon>
        <taxon>Metazoa</taxon>
        <taxon>Ecdysozoa</taxon>
        <taxon>Nematoda</taxon>
        <taxon>Chromadorea</taxon>
        <taxon>Rhabditida</taxon>
        <taxon>Tylenchina</taxon>
        <taxon>Panagrolaimomorpha</taxon>
        <taxon>Panagrolaimoidea</taxon>
        <taxon>Panagrolaimidae</taxon>
        <taxon>Panagrolaimus</taxon>
    </lineage>
</organism>
<dbReference type="Proteomes" id="UP000887580">
    <property type="component" value="Unplaced"/>
</dbReference>
<protein>
    <submittedName>
        <fullName evidence="2">Uncharacterized protein</fullName>
    </submittedName>
</protein>
<evidence type="ECO:0000313" key="1">
    <source>
        <dbReference type="Proteomes" id="UP000887580"/>
    </source>
</evidence>
<sequence>MSENEEGNGSKMFYIFMKTLLNEFTNFEIEENPQTQETIENCYNSKNFVPLISLWDNLANEANILGTPPAILFRSFLREFQESDPEWLFWFFDGFFENRAKDYAKQILPFFYYSLVHEEFEFNWDKEFDAEEFIQWCQENEYISDISEIGNGAYFLWRCFPRFNTESLFQVQKLSENAEE</sequence>
<accession>A0AC35F2Z0</accession>
<reference evidence="2" key="1">
    <citation type="submission" date="2022-11" db="UniProtKB">
        <authorList>
            <consortium name="WormBaseParasite"/>
        </authorList>
    </citation>
    <scope>IDENTIFICATION</scope>
</reference>
<dbReference type="WBParaSite" id="PS1159_v2.g12630.t1">
    <property type="protein sequence ID" value="PS1159_v2.g12630.t1"/>
    <property type="gene ID" value="PS1159_v2.g12630"/>
</dbReference>
<evidence type="ECO:0000313" key="2">
    <source>
        <dbReference type="WBParaSite" id="PS1159_v2.g12630.t1"/>
    </source>
</evidence>